<sequence length="83" mass="9609">MIWIDFFWSTTHRDDWKNWCEENGGEDDEPECRVGYLERGAGVMDFYFRLLCVAAYRKVCHSSEVSVLIPRAIASLQVLTCAT</sequence>
<proteinExistence type="predicted"/>
<name>A0AAW1QLZ2_9CHLO</name>
<evidence type="ECO:0000313" key="1">
    <source>
        <dbReference type="EMBL" id="KAK9822320.1"/>
    </source>
</evidence>
<keyword evidence="2" id="KW-1185">Reference proteome</keyword>
<dbReference type="Proteomes" id="UP001438707">
    <property type="component" value="Unassembled WGS sequence"/>
</dbReference>
<comment type="caution">
    <text evidence="1">The sequence shown here is derived from an EMBL/GenBank/DDBJ whole genome shotgun (WGS) entry which is preliminary data.</text>
</comment>
<dbReference type="EMBL" id="JALJOS010000033">
    <property type="protein sequence ID" value="KAK9822320.1"/>
    <property type="molecule type" value="Genomic_DNA"/>
</dbReference>
<reference evidence="1 2" key="1">
    <citation type="journal article" date="2024" name="Nat. Commun.">
        <title>Phylogenomics reveals the evolutionary origins of lichenization in chlorophyte algae.</title>
        <authorList>
            <person name="Puginier C."/>
            <person name="Libourel C."/>
            <person name="Otte J."/>
            <person name="Skaloud P."/>
            <person name="Haon M."/>
            <person name="Grisel S."/>
            <person name="Petersen M."/>
            <person name="Berrin J.G."/>
            <person name="Delaux P.M."/>
            <person name="Dal Grande F."/>
            <person name="Keller J."/>
        </authorList>
    </citation>
    <scope>NUCLEOTIDE SEQUENCE [LARGE SCALE GENOMIC DNA]</scope>
    <source>
        <strain evidence="1 2">SAG 2145</strain>
    </source>
</reference>
<dbReference type="AlphaFoldDB" id="A0AAW1QLZ2"/>
<accession>A0AAW1QLZ2</accession>
<organism evidence="1 2">
    <name type="scientific">Apatococcus lobatus</name>
    <dbReference type="NCBI Taxonomy" id="904363"/>
    <lineage>
        <taxon>Eukaryota</taxon>
        <taxon>Viridiplantae</taxon>
        <taxon>Chlorophyta</taxon>
        <taxon>core chlorophytes</taxon>
        <taxon>Trebouxiophyceae</taxon>
        <taxon>Chlorellales</taxon>
        <taxon>Chlorellaceae</taxon>
        <taxon>Apatococcus</taxon>
    </lineage>
</organism>
<evidence type="ECO:0000313" key="2">
    <source>
        <dbReference type="Proteomes" id="UP001438707"/>
    </source>
</evidence>
<gene>
    <name evidence="1" type="ORF">WJX74_006992</name>
</gene>
<protein>
    <submittedName>
        <fullName evidence="1">Uncharacterized protein</fullName>
    </submittedName>
</protein>